<organism evidence="1 2">
    <name type="scientific">Dioscorea alata</name>
    <name type="common">Purple yam</name>
    <dbReference type="NCBI Taxonomy" id="55571"/>
    <lineage>
        <taxon>Eukaryota</taxon>
        <taxon>Viridiplantae</taxon>
        <taxon>Streptophyta</taxon>
        <taxon>Embryophyta</taxon>
        <taxon>Tracheophyta</taxon>
        <taxon>Spermatophyta</taxon>
        <taxon>Magnoliopsida</taxon>
        <taxon>Liliopsida</taxon>
        <taxon>Dioscoreales</taxon>
        <taxon>Dioscoreaceae</taxon>
        <taxon>Dioscorea</taxon>
    </lineage>
</organism>
<dbReference type="Proteomes" id="UP000827976">
    <property type="component" value="Chromosome 1"/>
</dbReference>
<protein>
    <submittedName>
        <fullName evidence="1">Cornichon protein</fullName>
    </submittedName>
</protein>
<gene>
    <name evidence="1" type="ORF">IHE45_01G072700</name>
</gene>
<proteinExistence type="predicted"/>
<comment type="caution">
    <text evidence="1">The sequence shown here is derived from an EMBL/GenBank/DDBJ whole genome shotgun (WGS) entry which is preliminary data.</text>
</comment>
<name>A0ACB7WVM4_DIOAL</name>
<accession>A0ACB7WVM4</accession>
<reference evidence="2" key="1">
    <citation type="journal article" date="2022" name="Nat. Commun.">
        <title>Chromosome evolution and the genetic basis of agronomically important traits in greater yam.</title>
        <authorList>
            <person name="Bredeson J.V."/>
            <person name="Lyons J.B."/>
            <person name="Oniyinde I.O."/>
            <person name="Okereke N.R."/>
            <person name="Kolade O."/>
            <person name="Nnabue I."/>
            <person name="Nwadili C.O."/>
            <person name="Hribova E."/>
            <person name="Parker M."/>
            <person name="Nwogha J."/>
            <person name="Shu S."/>
            <person name="Carlson J."/>
            <person name="Kariba R."/>
            <person name="Muthemba S."/>
            <person name="Knop K."/>
            <person name="Barton G.J."/>
            <person name="Sherwood A.V."/>
            <person name="Lopez-Montes A."/>
            <person name="Asiedu R."/>
            <person name="Jamnadass R."/>
            <person name="Muchugi A."/>
            <person name="Goodstein D."/>
            <person name="Egesi C.N."/>
            <person name="Featherston J."/>
            <person name="Asfaw A."/>
            <person name="Simpson G.G."/>
            <person name="Dolezel J."/>
            <person name="Hendre P.S."/>
            <person name="Van Deynze A."/>
            <person name="Kumar P.L."/>
            <person name="Obidiegwu J.E."/>
            <person name="Bhattacharjee R."/>
            <person name="Rokhsar D.S."/>
        </authorList>
    </citation>
    <scope>NUCLEOTIDE SEQUENCE [LARGE SCALE GENOMIC DNA]</scope>
    <source>
        <strain evidence="2">cv. TDa95/00328</strain>
    </source>
</reference>
<keyword evidence="2" id="KW-1185">Reference proteome</keyword>
<evidence type="ECO:0000313" key="1">
    <source>
        <dbReference type="EMBL" id="KAH7692529.1"/>
    </source>
</evidence>
<dbReference type="EMBL" id="CM037011">
    <property type="protein sequence ID" value="KAH7692529.1"/>
    <property type="molecule type" value="Genomic_DNA"/>
</dbReference>
<sequence>MLSVIFLWLFVFLLIVALFLLTGYQLMCCADLEMDYTNTYDFASEINSTVLPEFALQGILSSCFLISRHWVLFLLCVPLLYYHIRRYMHRQHIVYATEAFHQLGREKKARLVKLGFYMFLLFLSSFLMVVNMMNENY</sequence>
<evidence type="ECO:0000313" key="2">
    <source>
        <dbReference type="Proteomes" id="UP000827976"/>
    </source>
</evidence>